<dbReference type="EMBL" id="LAZR01007859">
    <property type="protein sequence ID" value="KKM82470.1"/>
    <property type="molecule type" value="Genomic_DNA"/>
</dbReference>
<accession>A0A0F9N0S4</accession>
<comment type="caution">
    <text evidence="1">The sequence shown here is derived from an EMBL/GenBank/DDBJ whole genome shotgun (WGS) entry which is preliminary data.</text>
</comment>
<protein>
    <submittedName>
        <fullName evidence="1">Uncharacterized protein</fullName>
    </submittedName>
</protein>
<organism evidence="1">
    <name type="scientific">marine sediment metagenome</name>
    <dbReference type="NCBI Taxonomy" id="412755"/>
    <lineage>
        <taxon>unclassified sequences</taxon>
        <taxon>metagenomes</taxon>
        <taxon>ecological metagenomes</taxon>
    </lineage>
</organism>
<sequence>MTVALVLLVLLVALFLGGCMTSPRVLFEDRLTAQAAHVRSRIEAHELEASREMRGCYKATLTIQRLIQERYPPMRDLEVFAEEFRELCWGWL</sequence>
<reference evidence="1" key="1">
    <citation type="journal article" date="2015" name="Nature">
        <title>Complex archaea that bridge the gap between prokaryotes and eukaryotes.</title>
        <authorList>
            <person name="Spang A."/>
            <person name="Saw J.H."/>
            <person name="Jorgensen S.L."/>
            <person name="Zaremba-Niedzwiedzka K."/>
            <person name="Martijn J."/>
            <person name="Lind A.E."/>
            <person name="van Eijk R."/>
            <person name="Schleper C."/>
            <person name="Guy L."/>
            <person name="Ettema T.J."/>
        </authorList>
    </citation>
    <scope>NUCLEOTIDE SEQUENCE</scope>
</reference>
<name>A0A0F9N0S4_9ZZZZ</name>
<evidence type="ECO:0000313" key="1">
    <source>
        <dbReference type="EMBL" id="KKM82470.1"/>
    </source>
</evidence>
<dbReference type="AlphaFoldDB" id="A0A0F9N0S4"/>
<gene>
    <name evidence="1" type="ORF">LCGC14_1319290</name>
</gene>
<proteinExistence type="predicted"/>